<sequence>MINLVRQKQAEEKASNGKDALNKASTLVADMGEKVGAYLGQKYKFIANEIASDIKNFQGKRIRSFNEAMKSLNKVTQNPEMKINRNDRQAIVNAWKHINAADMANKLGNLSKAFKVADVVIKVEKVRQKSIEGYETGNWGPLLLEVESWVVSGIVAGVALALFSSMVSLFTVAGTFPATAIMILGILSISWMASYIDEKLVDKINHQLIRNVY</sequence>
<dbReference type="GO" id="GO:0016020">
    <property type="term" value="C:membrane"/>
    <property type="evidence" value="ECO:0007669"/>
    <property type="project" value="UniProtKB-SubCell"/>
</dbReference>
<gene>
    <name evidence="13" type="ORF">PMPD1_0608</name>
</gene>
<dbReference type="EMBL" id="CP054212">
    <property type="protein sequence ID" value="QKJ85581.1"/>
    <property type="molecule type" value="Genomic_DNA"/>
</dbReference>
<evidence type="ECO:0000313" key="13">
    <source>
        <dbReference type="EMBL" id="QKJ85581.1"/>
    </source>
</evidence>
<evidence type="ECO:0000256" key="6">
    <source>
        <dbReference type="ARBA" id="ARBA00022692"/>
    </source>
</evidence>
<keyword evidence="7 11" id="KW-1133">Transmembrane helix</keyword>
<evidence type="ECO:0000259" key="12">
    <source>
        <dbReference type="PROSITE" id="PS00276"/>
    </source>
</evidence>
<feature type="transmembrane region" description="Helical" evidence="11">
    <location>
        <begin position="176"/>
        <end position="196"/>
    </location>
</feature>
<feature type="transmembrane region" description="Helical" evidence="11">
    <location>
        <begin position="149"/>
        <end position="170"/>
    </location>
</feature>
<evidence type="ECO:0000256" key="9">
    <source>
        <dbReference type="ARBA" id="ARBA00023048"/>
    </source>
</evidence>
<keyword evidence="6 11" id="KW-0812">Transmembrane</keyword>
<comment type="function">
    <text evidence="1">This colicin is a channel-forming colicin. This class of transmembrane toxins depolarize the cytoplasmic membrane, leading to dissipation of cellular energy.</text>
</comment>
<keyword evidence="5" id="KW-0929">Antimicrobial</keyword>
<evidence type="ECO:0000256" key="3">
    <source>
        <dbReference type="ARBA" id="ARBA00004370"/>
    </source>
</evidence>
<dbReference type="InterPro" id="IPR038283">
    <property type="entry name" value="Channel_colicin_C_sf"/>
</dbReference>
<dbReference type="GO" id="GO:0050829">
    <property type="term" value="P:defense response to Gram-negative bacterium"/>
    <property type="evidence" value="ECO:0007669"/>
    <property type="project" value="InterPro"/>
</dbReference>
<evidence type="ECO:0000256" key="8">
    <source>
        <dbReference type="ARBA" id="ARBA00023022"/>
    </source>
</evidence>
<dbReference type="PRINTS" id="PR00280">
    <property type="entry name" value="CHANLCOLICIN"/>
</dbReference>
<feature type="domain" description="Channel forming colicins" evidence="12">
    <location>
        <begin position="136"/>
        <end position="147"/>
    </location>
</feature>
<name>A0A6M8U9Q6_9GAMM</name>
<dbReference type="SUPFAM" id="SSF56837">
    <property type="entry name" value="Colicin"/>
    <property type="match status" value="1"/>
</dbReference>
<organism evidence="13 14">
    <name type="scientific">Paramixta manurensis</name>
    <dbReference type="NCBI Taxonomy" id="2740817"/>
    <lineage>
        <taxon>Bacteria</taxon>
        <taxon>Pseudomonadati</taxon>
        <taxon>Pseudomonadota</taxon>
        <taxon>Gammaproteobacteria</taxon>
        <taxon>Enterobacterales</taxon>
        <taxon>Erwiniaceae</taxon>
        <taxon>Paramixta</taxon>
    </lineage>
</organism>
<evidence type="ECO:0000256" key="10">
    <source>
        <dbReference type="ARBA" id="ARBA00023136"/>
    </source>
</evidence>
<keyword evidence="9" id="KW-0078">Bacteriocin</keyword>
<evidence type="ECO:0000256" key="11">
    <source>
        <dbReference type="SAM" id="Phobius"/>
    </source>
</evidence>
<comment type="similarity">
    <text evidence="4">Belongs to the channel forming colicin family.</text>
</comment>
<evidence type="ECO:0000256" key="5">
    <source>
        <dbReference type="ARBA" id="ARBA00022529"/>
    </source>
</evidence>
<protein>
    <submittedName>
        <fullName evidence="13">Colicin-N</fullName>
    </submittedName>
</protein>
<dbReference type="AlphaFoldDB" id="A0A6M8U9Q6"/>
<dbReference type="KEGG" id="pmak:PMPD1_0608"/>
<comment type="subcellular location">
    <subcellularLocation>
        <location evidence="3">Membrane</location>
    </subcellularLocation>
</comment>
<proteinExistence type="inferred from homology"/>
<evidence type="ECO:0000256" key="7">
    <source>
        <dbReference type="ARBA" id="ARBA00022989"/>
    </source>
</evidence>
<dbReference type="GO" id="GO:0140911">
    <property type="term" value="F:pore-forming activity"/>
    <property type="evidence" value="ECO:0007669"/>
    <property type="project" value="InterPro"/>
</dbReference>
<dbReference type="Pfam" id="PF01024">
    <property type="entry name" value="Colicin"/>
    <property type="match status" value="1"/>
</dbReference>
<dbReference type="InterPro" id="IPR000293">
    <property type="entry name" value="Channel_colicin_C"/>
</dbReference>
<keyword evidence="10 11" id="KW-0472">Membrane</keyword>
<evidence type="ECO:0000256" key="4">
    <source>
        <dbReference type="ARBA" id="ARBA00007595"/>
    </source>
</evidence>
<keyword evidence="14" id="KW-1185">Reference proteome</keyword>
<evidence type="ECO:0000313" key="14">
    <source>
        <dbReference type="Proteomes" id="UP000505325"/>
    </source>
</evidence>
<dbReference type="Proteomes" id="UP000505325">
    <property type="component" value="Chromosome"/>
</dbReference>
<reference evidence="13 14" key="1">
    <citation type="submission" date="2020-06" db="EMBL/GenBank/DDBJ databases">
        <title>Genome sequence of Paramixta manurensis strain PD-1.</title>
        <authorList>
            <person name="Lee C.W."/>
            <person name="Kim J."/>
        </authorList>
    </citation>
    <scope>NUCLEOTIDE SEQUENCE [LARGE SCALE GENOMIC DNA]</scope>
    <source>
        <strain evidence="13 14">PD-1</strain>
    </source>
</reference>
<dbReference type="GO" id="GO:0031640">
    <property type="term" value="P:killing of cells of another organism"/>
    <property type="evidence" value="ECO:0007669"/>
    <property type="project" value="UniProtKB-KW"/>
</dbReference>
<accession>A0A6M8U9Q6</accession>
<evidence type="ECO:0000256" key="1">
    <source>
        <dbReference type="ARBA" id="ARBA00002178"/>
    </source>
</evidence>
<comment type="function">
    <text evidence="2">Colicins are polypeptide toxins produced by and active against E.coli and closely related bacteria.</text>
</comment>
<evidence type="ECO:0000256" key="2">
    <source>
        <dbReference type="ARBA" id="ARBA00003197"/>
    </source>
</evidence>
<dbReference type="Gene3D" id="1.10.490.30">
    <property type="entry name" value="Colicin"/>
    <property type="match status" value="1"/>
</dbReference>
<dbReference type="PROSITE" id="PS00276">
    <property type="entry name" value="CHANNEL_COLICIN"/>
    <property type="match status" value="1"/>
</dbReference>
<keyword evidence="8" id="KW-0044">Antibiotic</keyword>